<dbReference type="OrthoDB" id="4380123at2"/>
<keyword evidence="2" id="KW-1185">Reference proteome</keyword>
<organism evidence="1 2">
    <name type="scientific">Sedimenticola selenatireducens</name>
    <dbReference type="NCBI Taxonomy" id="191960"/>
    <lineage>
        <taxon>Bacteria</taxon>
        <taxon>Pseudomonadati</taxon>
        <taxon>Pseudomonadota</taxon>
        <taxon>Gammaproteobacteria</taxon>
        <taxon>Chromatiales</taxon>
        <taxon>Sedimenticolaceae</taxon>
        <taxon>Sedimenticola</taxon>
    </lineage>
</organism>
<dbReference type="Proteomes" id="UP000316649">
    <property type="component" value="Unassembled WGS sequence"/>
</dbReference>
<dbReference type="EMBL" id="VMNH01000002">
    <property type="protein sequence ID" value="TVO78696.1"/>
    <property type="molecule type" value="Genomic_DNA"/>
</dbReference>
<dbReference type="RefSeq" id="WP_144357054.1">
    <property type="nucleotide sequence ID" value="NZ_VMNH01000002.1"/>
</dbReference>
<name>A0A557SMQ5_9GAMM</name>
<protein>
    <submittedName>
        <fullName evidence="1">NRDE family protein</fullName>
    </submittedName>
</protein>
<sequence>MCTLVILNRPGHRWPLLLAGNRDEMRDRPTSPPGRHWPDQPDVVAGLDHLGGGTWMGINQQGVVAVVMNREGALGPAADKKSRGELVLQALNFNASSEATNALQSINPDHYRGFNLFIGDKRSCYWIRNTDSDSTHKLACYKIDPGLHMLASRELDDLSHPRINRWLPHFVNAELPEPDNQQWESWRLLLAARTTPDSLDGHDAMNMDLPMGFGTVSSSLIAMPDSAERDSPVWLYADGAPDQVTFNAVNLES</sequence>
<dbReference type="PANTHER" id="PTHR17985">
    <property type="entry name" value="SER/THR-RICH PROTEIN T10 IN DGCR REGION"/>
    <property type="match status" value="1"/>
</dbReference>
<dbReference type="PANTHER" id="PTHR17985:SF8">
    <property type="entry name" value="TRANSPORT AND GOLGI ORGANIZATION PROTEIN 2 HOMOLOG"/>
    <property type="match status" value="1"/>
</dbReference>
<evidence type="ECO:0000313" key="1">
    <source>
        <dbReference type="EMBL" id="TVO78696.1"/>
    </source>
</evidence>
<dbReference type="AlphaFoldDB" id="A0A557SMQ5"/>
<reference evidence="1 2" key="1">
    <citation type="submission" date="2019-07" db="EMBL/GenBank/DDBJ databases">
        <title>The pathways for chlorine oxyanion respiration interact through the shared metabolite chlorate.</title>
        <authorList>
            <person name="Barnum T.P."/>
            <person name="Cheng Y."/>
            <person name="Hill K.A."/>
            <person name="Lucas L.N."/>
            <person name="Carlson H.K."/>
            <person name="Coates J.D."/>
        </authorList>
    </citation>
    <scope>NUCLEOTIDE SEQUENCE [LARGE SCALE GENOMIC DNA]</scope>
    <source>
        <strain evidence="1 2">BK-1</strain>
    </source>
</reference>
<dbReference type="Pfam" id="PF05742">
    <property type="entry name" value="TANGO2"/>
    <property type="match status" value="1"/>
</dbReference>
<comment type="caution">
    <text evidence="1">The sequence shown here is derived from an EMBL/GenBank/DDBJ whole genome shotgun (WGS) entry which is preliminary data.</text>
</comment>
<dbReference type="InterPro" id="IPR008551">
    <property type="entry name" value="TANGO2"/>
</dbReference>
<proteinExistence type="predicted"/>
<accession>A0A557SMQ5</accession>
<gene>
    <name evidence="1" type="ORF">FHP88_00605</name>
</gene>
<evidence type="ECO:0000313" key="2">
    <source>
        <dbReference type="Proteomes" id="UP000316649"/>
    </source>
</evidence>
<dbReference type="Gene3D" id="3.60.60.10">
    <property type="entry name" value="Penicillin V Acylase, Chain A"/>
    <property type="match status" value="1"/>
</dbReference>